<dbReference type="InterPro" id="IPR005151">
    <property type="entry name" value="Tail-specific_protease"/>
</dbReference>
<evidence type="ECO:0000313" key="2">
    <source>
        <dbReference type="EMBL" id="NMM47742.1"/>
    </source>
</evidence>
<evidence type="ECO:0000313" key="3">
    <source>
        <dbReference type="Proteomes" id="UP000559010"/>
    </source>
</evidence>
<dbReference type="PANTHER" id="PTHR32060">
    <property type="entry name" value="TAIL-SPECIFIC PROTEASE"/>
    <property type="match status" value="1"/>
</dbReference>
<dbReference type="GO" id="GO:0030288">
    <property type="term" value="C:outer membrane-bounded periplasmic space"/>
    <property type="evidence" value="ECO:0007669"/>
    <property type="project" value="TreeGrafter"/>
</dbReference>
<sequence>MRLIFLFLFIPFWVVSQTAPEYLEDFQIYKKALTEYHPSLYRFSSKQQFESTFDAIEKQINENTSPLEFYRMLSKIESLIRESHSYISPSQEILKIIYSSPLFPFEVYVKNNKLLITNTKTNQFRHFIGTEITSINDISIDQIIDLLEHATGMKSAFSNSALLDQLSYNDNFALAYALFIEAPKQFKIEYKANLKSSIISETITGVIPSPKNQELQFPEYPEEKDPPFSFEIKGETALMTITTFAHWIVSADIKDYHDFFQKCFEEIHDKQISSLIIDVRNNRGGEGLLASELLSYIIDQDFTQYKYLKTNTLDYKYINSLPDSKKIKISKRNYIETDFGYYLIRSEILDSIKIKDKFHFEGDVFILQGGGSRSATNSFLALAKTHKAGTLVGTESGGAYEDVDGRKFAQFTLPKSGIKVTFPVFCIKINSWDGDKNKGVIPDIIIEPDIKDILNQKDSQLQFVLDLIAENQYSN</sequence>
<dbReference type="GO" id="GO:0008236">
    <property type="term" value="F:serine-type peptidase activity"/>
    <property type="evidence" value="ECO:0007669"/>
    <property type="project" value="InterPro"/>
</dbReference>
<dbReference type="AlphaFoldDB" id="A0A848J3J1"/>
<feature type="domain" description="Tail specific protease" evidence="1">
    <location>
        <begin position="237"/>
        <end position="445"/>
    </location>
</feature>
<dbReference type="GO" id="GO:0006508">
    <property type="term" value="P:proteolysis"/>
    <property type="evidence" value="ECO:0007669"/>
    <property type="project" value="InterPro"/>
</dbReference>
<gene>
    <name evidence="2" type="ORF">HH304_04970</name>
</gene>
<dbReference type="Gene3D" id="3.90.226.10">
    <property type="entry name" value="2-enoyl-CoA Hydratase, Chain A, domain 1"/>
    <property type="match status" value="1"/>
</dbReference>
<dbReference type="PANTHER" id="PTHR32060:SF30">
    <property type="entry name" value="CARBOXY-TERMINAL PROCESSING PROTEASE CTPA"/>
    <property type="match status" value="1"/>
</dbReference>
<reference evidence="2 3" key="1">
    <citation type="submission" date="2020-04" db="EMBL/GenBank/DDBJ databases">
        <title>Flammeovirgaceae bacterium KN852 isolated from deep sea.</title>
        <authorList>
            <person name="Zhang D.-C."/>
        </authorList>
    </citation>
    <scope>NUCLEOTIDE SEQUENCE [LARGE SCALE GENOMIC DNA]</scope>
    <source>
        <strain evidence="2 3">KN852</strain>
    </source>
</reference>
<dbReference type="GO" id="GO:0004175">
    <property type="term" value="F:endopeptidase activity"/>
    <property type="evidence" value="ECO:0007669"/>
    <property type="project" value="TreeGrafter"/>
</dbReference>
<dbReference type="Proteomes" id="UP000559010">
    <property type="component" value="Unassembled WGS sequence"/>
</dbReference>
<name>A0A848J3J1_9BACT</name>
<keyword evidence="3" id="KW-1185">Reference proteome</keyword>
<dbReference type="SUPFAM" id="SSF52096">
    <property type="entry name" value="ClpP/crotonase"/>
    <property type="match status" value="1"/>
</dbReference>
<dbReference type="GO" id="GO:0007165">
    <property type="term" value="P:signal transduction"/>
    <property type="evidence" value="ECO:0007669"/>
    <property type="project" value="TreeGrafter"/>
</dbReference>
<dbReference type="RefSeq" id="WP_169678571.1">
    <property type="nucleotide sequence ID" value="NZ_JABBNU010000003.1"/>
</dbReference>
<organism evidence="2 3">
    <name type="scientific">Marinigracilibium pacificum</name>
    <dbReference type="NCBI Taxonomy" id="2729599"/>
    <lineage>
        <taxon>Bacteria</taxon>
        <taxon>Pseudomonadati</taxon>
        <taxon>Bacteroidota</taxon>
        <taxon>Cytophagia</taxon>
        <taxon>Cytophagales</taxon>
        <taxon>Flammeovirgaceae</taxon>
        <taxon>Marinigracilibium</taxon>
    </lineage>
</organism>
<dbReference type="Pfam" id="PF03572">
    <property type="entry name" value="Peptidase_S41"/>
    <property type="match status" value="1"/>
</dbReference>
<protein>
    <recommendedName>
        <fullName evidence="1">Tail specific protease domain-containing protein</fullName>
    </recommendedName>
</protein>
<evidence type="ECO:0000259" key="1">
    <source>
        <dbReference type="Pfam" id="PF03572"/>
    </source>
</evidence>
<proteinExistence type="predicted"/>
<dbReference type="EMBL" id="JABBNU010000003">
    <property type="protein sequence ID" value="NMM47742.1"/>
    <property type="molecule type" value="Genomic_DNA"/>
</dbReference>
<comment type="caution">
    <text evidence="2">The sequence shown here is derived from an EMBL/GenBank/DDBJ whole genome shotgun (WGS) entry which is preliminary data.</text>
</comment>
<accession>A0A848J3J1</accession>
<dbReference type="InterPro" id="IPR029045">
    <property type="entry name" value="ClpP/crotonase-like_dom_sf"/>
</dbReference>